<dbReference type="PANTHER" id="PTHR45138:SF9">
    <property type="entry name" value="DIGUANYLATE CYCLASE DGCM-RELATED"/>
    <property type="match status" value="1"/>
</dbReference>
<dbReference type="InterPro" id="IPR043128">
    <property type="entry name" value="Rev_trsase/Diguanyl_cyclase"/>
</dbReference>
<dbReference type="FunFam" id="3.30.70.270:FF:000001">
    <property type="entry name" value="Diguanylate cyclase domain protein"/>
    <property type="match status" value="1"/>
</dbReference>
<dbReference type="AlphaFoldDB" id="F7Q1G8"/>
<dbReference type="InterPro" id="IPR000160">
    <property type="entry name" value="GGDEF_dom"/>
</dbReference>
<protein>
    <submittedName>
        <fullName evidence="3">GGDEF domain protein</fullName>
    </submittedName>
</protein>
<dbReference type="Pfam" id="PF00990">
    <property type="entry name" value="GGDEF"/>
    <property type="match status" value="1"/>
</dbReference>
<organism evidence="3 4">
    <name type="scientific">Haloplasma contractile SSD-17B</name>
    <dbReference type="NCBI Taxonomy" id="1033810"/>
    <lineage>
        <taxon>Bacteria</taxon>
        <taxon>Bacillati</taxon>
        <taxon>Mycoplasmatota</taxon>
        <taxon>Mollicutes</taxon>
        <taxon>Haloplasmatales</taxon>
        <taxon>Haloplasmataceae</taxon>
        <taxon>Haloplasma</taxon>
    </lineage>
</organism>
<dbReference type="Gene3D" id="3.30.70.270">
    <property type="match status" value="1"/>
</dbReference>
<keyword evidence="1" id="KW-0812">Transmembrane</keyword>
<dbReference type="GO" id="GO:0043709">
    <property type="term" value="P:cell adhesion involved in single-species biofilm formation"/>
    <property type="evidence" value="ECO:0007669"/>
    <property type="project" value="TreeGrafter"/>
</dbReference>
<feature type="transmembrane region" description="Helical" evidence="1">
    <location>
        <begin position="134"/>
        <end position="152"/>
    </location>
</feature>
<dbReference type="EMBL" id="AFNU02000003">
    <property type="protein sequence ID" value="ERJ12890.1"/>
    <property type="molecule type" value="Genomic_DNA"/>
</dbReference>
<evidence type="ECO:0000256" key="1">
    <source>
        <dbReference type="SAM" id="Phobius"/>
    </source>
</evidence>
<evidence type="ECO:0000313" key="4">
    <source>
        <dbReference type="Proteomes" id="UP000005707"/>
    </source>
</evidence>
<keyword evidence="1" id="KW-1133">Transmembrane helix</keyword>
<dbReference type="NCBIfam" id="TIGR00254">
    <property type="entry name" value="GGDEF"/>
    <property type="match status" value="1"/>
</dbReference>
<feature type="transmembrane region" description="Helical" evidence="1">
    <location>
        <begin position="159"/>
        <end position="179"/>
    </location>
</feature>
<evidence type="ECO:0000313" key="3">
    <source>
        <dbReference type="EMBL" id="ERJ12890.1"/>
    </source>
</evidence>
<dbReference type="FunCoup" id="F7Q1G8">
    <property type="interactions" value="85"/>
</dbReference>
<dbReference type="Proteomes" id="UP000005707">
    <property type="component" value="Unassembled WGS sequence"/>
</dbReference>
<dbReference type="SUPFAM" id="SSF55073">
    <property type="entry name" value="Nucleotide cyclase"/>
    <property type="match status" value="1"/>
</dbReference>
<dbReference type="SMART" id="SM00267">
    <property type="entry name" value="GGDEF"/>
    <property type="match status" value="1"/>
</dbReference>
<name>F7Q1G8_9MOLU</name>
<sequence length="358" mass="40795">MLKELLNQFFIFISFIFIGAHIIRDTNILSKKAFIRNIVIGMYGALMAITLMSFTIPVPASNTVVDLRYMALLLIYFYFGFIPSILTAVAMILYRLSISGINESSVTAVLSICLYFVSYWLLDHFVKHYLKKWVSFFLASIIISMSSLVYLLKGTDYLNLVLIEYLLVSVGGVIILYVLSEYAKTSNELYSQYKTISTKDFLTGLNNTRQFDHIYNELISRAKEQNQTIGMMMIDIDHFKQVNDTYGHPAGDSILKQVSMILRGFACKSYSISRIGGEEFCILMDHVNKRQAYDIAENVRSSVEKHHFCFESETCIKVTVSIGVAISPDTIMNPEKIKHHADQLLYQAKQTGRNKVCI</sequence>
<feature type="transmembrane region" description="Helical" evidence="1">
    <location>
        <begin position="35"/>
        <end position="57"/>
    </location>
</feature>
<dbReference type="InterPro" id="IPR029787">
    <property type="entry name" value="Nucleotide_cyclase"/>
</dbReference>
<reference evidence="3 4" key="2">
    <citation type="journal article" date="2013" name="PLoS ONE">
        <title>INDIGO - INtegrated Data Warehouse of MIcrobial GenOmes with Examples from the Red Sea Extremophiles.</title>
        <authorList>
            <person name="Alam I."/>
            <person name="Antunes A."/>
            <person name="Kamau A.A."/>
            <person name="Ba Alawi W."/>
            <person name="Kalkatawi M."/>
            <person name="Stingl U."/>
            <person name="Bajic V.B."/>
        </authorList>
    </citation>
    <scope>NUCLEOTIDE SEQUENCE [LARGE SCALE GENOMIC DNA]</scope>
    <source>
        <strain evidence="3 4">SSD-17B</strain>
    </source>
</reference>
<evidence type="ECO:0000259" key="2">
    <source>
        <dbReference type="PROSITE" id="PS50887"/>
    </source>
</evidence>
<dbReference type="CDD" id="cd01949">
    <property type="entry name" value="GGDEF"/>
    <property type="match status" value="1"/>
</dbReference>
<dbReference type="InParanoid" id="F7Q1G8"/>
<reference evidence="3 4" key="1">
    <citation type="journal article" date="2011" name="J. Bacteriol.">
        <title>Genome sequence of Haloplasma contractile, an unusual contractile bacterium from a deep-sea anoxic brine lake.</title>
        <authorList>
            <person name="Antunes A."/>
            <person name="Alam I."/>
            <person name="El Dorry H."/>
            <person name="Siam R."/>
            <person name="Robertson A."/>
            <person name="Bajic V.B."/>
            <person name="Stingl U."/>
        </authorList>
    </citation>
    <scope>NUCLEOTIDE SEQUENCE [LARGE SCALE GENOMIC DNA]</scope>
    <source>
        <strain evidence="3 4">SSD-17B</strain>
    </source>
</reference>
<dbReference type="PANTHER" id="PTHR45138">
    <property type="entry name" value="REGULATORY COMPONENTS OF SENSORY TRANSDUCTION SYSTEM"/>
    <property type="match status" value="1"/>
</dbReference>
<dbReference type="GO" id="GO:1902201">
    <property type="term" value="P:negative regulation of bacterial-type flagellum-dependent cell motility"/>
    <property type="evidence" value="ECO:0007669"/>
    <property type="project" value="TreeGrafter"/>
</dbReference>
<dbReference type="PROSITE" id="PS50887">
    <property type="entry name" value="GGDEF"/>
    <property type="match status" value="1"/>
</dbReference>
<feature type="transmembrane region" description="Helical" evidence="1">
    <location>
        <begin position="6"/>
        <end position="23"/>
    </location>
</feature>
<feature type="domain" description="GGDEF" evidence="2">
    <location>
        <begin position="227"/>
        <end position="358"/>
    </location>
</feature>
<dbReference type="eggNOG" id="COG3706">
    <property type="taxonomic scope" value="Bacteria"/>
</dbReference>
<gene>
    <name evidence="3" type="ORF">HLPCO_001230</name>
</gene>
<dbReference type="OrthoDB" id="9812260at2"/>
<dbReference type="InterPro" id="IPR050469">
    <property type="entry name" value="Diguanylate_Cyclase"/>
</dbReference>
<feature type="transmembrane region" description="Helical" evidence="1">
    <location>
        <begin position="106"/>
        <end position="122"/>
    </location>
</feature>
<dbReference type="RefSeq" id="WP_008825697.1">
    <property type="nucleotide sequence ID" value="NZ_AFNU02000003.1"/>
</dbReference>
<dbReference type="GO" id="GO:0052621">
    <property type="term" value="F:diguanylate cyclase activity"/>
    <property type="evidence" value="ECO:0007669"/>
    <property type="project" value="TreeGrafter"/>
</dbReference>
<feature type="transmembrane region" description="Helical" evidence="1">
    <location>
        <begin position="69"/>
        <end position="94"/>
    </location>
</feature>
<comment type="caution">
    <text evidence="3">The sequence shown here is derived from an EMBL/GenBank/DDBJ whole genome shotgun (WGS) entry which is preliminary data.</text>
</comment>
<proteinExistence type="predicted"/>
<keyword evidence="4" id="KW-1185">Reference proteome</keyword>
<dbReference type="GO" id="GO:0005886">
    <property type="term" value="C:plasma membrane"/>
    <property type="evidence" value="ECO:0007669"/>
    <property type="project" value="TreeGrafter"/>
</dbReference>
<keyword evidence="1" id="KW-0472">Membrane</keyword>
<accession>F7Q1G8</accession>
<dbReference type="STRING" id="1033810.HLPCO_001230"/>